<evidence type="ECO:0000313" key="1">
    <source>
        <dbReference type="EMBL" id="EJD34514.1"/>
    </source>
</evidence>
<dbReference type="KEGG" id="adl:AURDEDRAFT_131120"/>
<gene>
    <name evidence="1" type="ORF">AURDEDRAFT_131120</name>
</gene>
<dbReference type="Proteomes" id="UP000006514">
    <property type="component" value="Unassembled WGS sequence"/>
</dbReference>
<protein>
    <submittedName>
        <fullName evidence="1">Uncharacterized protein</fullName>
    </submittedName>
</protein>
<keyword evidence="2" id="KW-1185">Reference proteome</keyword>
<sequence length="136" mass="14671">MVHFFLDANLLLRSSAPVDVRARGNPDLYVYFSRIRAERNVFIVVPVKNAAETPLLPEDTLVHVAGWADRIGDVVLVSDPTILVNARDVATPDVAATVSNAHAFQGATKGCPKACTLKAGELTVDSDGVPTWTFRV</sequence>
<dbReference type="EMBL" id="JH687940">
    <property type="protein sequence ID" value="EJD34514.1"/>
    <property type="molecule type" value="Genomic_DNA"/>
</dbReference>
<reference evidence="2" key="1">
    <citation type="journal article" date="2012" name="Science">
        <title>The Paleozoic origin of enzymatic lignin decomposition reconstructed from 31 fungal genomes.</title>
        <authorList>
            <person name="Floudas D."/>
            <person name="Binder M."/>
            <person name="Riley R."/>
            <person name="Barry K."/>
            <person name="Blanchette R.A."/>
            <person name="Henrissat B."/>
            <person name="Martinez A.T."/>
            <person name="Otillar R."/>
            <person name="Spatafora J.W."/>
            <person name="Yadav J.S."/>
            <person name="Aerts A."/>
            <person name="Benoit I."/>
            <person name="Boyd A."/>
            <person name="Carlson A."/>
            <person name="Copeland A."/>
            <person name="Coutinho P.M."/>
            <person name="de Vries R.P."/>
            <person name="Ferreira P."/>
            <person name="Findley K."/>
            <person name="Foster B."/>
            <person name="Gaskell J."/>
            <person name="Glotzer D."/>
            <person name="Gorecki P."/>
            <person name="Heitman J."/>
            <person name="Hesse C."/>
            <person name="Hori C."/>
            <person name="Igarashi K."/>
            <person name="Jurgens J.A."/>
            <person name="Kallen N."/>
            <person name="Kersten P."/>
            <person name="Kohler A."/>
            <person name="Kuees U."/>
            <person name="Kumar T.K.A."/>
            <person name="Kuo A."/>
            <person name="LaButti K."/>
            <person name="Larrondo L.F."/>
            <person name="Lindquist E."/>
            <person name="Ling A."/>
            <person name="Lombard V."/>
            <person name="Lucas S."/>
            <person name="Lundell T."/>
            <person name="Martin R."/>
            <person name="McLaughlin D.J."/>
            <person name="Morgenstern I."/>
            <person name="Morin E."/>
            <person name="Murat C."/>
            <person name="Nagy L.G."/>
            <person name="Nolan M."/>
            <person name="Ohm R.A."/>
            <person name="Patyshakuliyeva A."/>
            <person name="Rokas A."/>
            <person name="Ruiz-Duenas F.J."/>
            <person name="Sabat G."/>
            <person name="Salamov A."/>
            <person name="Samejima M."/>
            <person name="Schmutz J."/>
            <person name="Slot J.C."/>
            <person name="St John F."/>
            <person name="Stenlid J."/>
            <person name="Sun H."/>
            <person name="Sun S."/>
            <person name="Syed K."/>
            <person name="Tsang A."/>
            <person name="Wiebenga A."/>
            <person name="Young D."/>
            <person name="Pisabarro A."/>
            <person name="Eastwood D.C."/>
            <person name="Martin F."/>
            <person name="Cullen D."/>
            <person name="Grigoriev I.V."/>
            <person name="Hibbett D.S."/>
        </authorList>
    </citation>
    <scope>NUCLEOTIDE SEQUENCE [LARGE SCALE GENOMIC DNA]</scope>
    <source>
        <strain evidence="2">TFB10046</strain>
    </source>
</reference>
<dbReference type="AlphaFoldDB" id="J0D6M8"/>
<proteinExistence type="predicted"/>
<dbReference type="InParanoid" id="J0D6M8"/>
<organism evidence="1 2">
    <name type="scientific">Auricularia subglabra (strain TFB-10046 / SS5)</name>
    <name type="common">White-rot fungus</name>
    <name type="synonym">Auricularia delicata (strain TFB10046)</name>
    <dbReference type="NCBI Taxonomy" id="717982"/>
    <lineage>
        <taxon>Eukaryota</taxon>
        <taxon>Fungi</taxon>
        <taxon>Dikarya</taxon>
        <taxon>Basidiomycota</taxon>
        <taxon>Agaricomycotina</taxon>
        <taxon>Agaricomycetes</taxon>
        <taxon>Auriculariales</taxon>
        <taxon>Auriculariaceae</taxon>
        <taxon>Auricularia</taxon>
    </lineage>
</organism>
<name>J0D6M8_AURST</name>
<accession>J0D6M8</accession>
<evidence type="ECO:0000313" key="2">
    <source>
        <dbReference type="Proteomes" id="UP000006514"/>
    </source>
</evidence>